<name>A0A9J6AZB1_SOLCO</name>
<sequence length="350" mass="39245">MSYEHGENEFYEAYDGPYEHGNGDLVYDYDSYEGYDGPWDNEQHGGENYYSRDDFEMNGTFDSYDDVEGVEGPYGVYHCDNEGSRALHHGYDGDMRYNSFSHMSYESFEQNLEGNESCEVGGREGGTLSYEVVELRESLTTLREDFDDFLLMFEKLFENLCSILGRKPSEAPQNVKNHEVLESFQKEQMCSNVDNQSADTSSYELQGNNANSYTSLTLEHHCVASSPLGVNYNLSICYHSESLPSDVLDSTLFEAAPARPLETATSLFLSPLSFPPIFHRSSPFLLLAFAVATPPTKTTRQQLQLLYSSDHKAIAKKQQQPGIAPLLQRFAPTAASALLSGKEIDNANNN</sequence>
<gene>
    <name evidence="1" type="ORF">H5410_001525</name>
</gene>
<evidence type="ECO:0000313" key="1">
    <source>
        <dbReference type="EMBL" id="KAG5629808.1"/>
    </source>
</evidence>
<dbReference type="EMBL" id="JACXVP010000001">
    <property type="protein sequence ID" value="KAG5629808.1"/>
    <property type="molecule type" value="Genomic_DNA"/>
</dbReference>
<proteinExistence type="predicted"/>
<evidence type="ECO:0000313" key="2">
    <source>
        <dbReference type="Proteomes" id="UP000824120"/>
    </source>
</evidence>
<organism evidence="1 2">
    <name type="scientific">Solanum commersonii</name>
    <name type="common">Commerson's wild potato</name>
    <name type="synonym">Commerson's nightshade</name>
    <dbReference type="NCBI Taxonomy" id="4109"/>
    <lineage>
        <taxon>Eukaryota</taxon>
        <taxon>Viridiplantae</taxon>
        <taxon>Streptophyta</taxon>
        <taxon>Embryophyta</taxon>
        <taxon>Tracheophyta</taxon>
        <taxon>Spermatophyta</taxon>
        <taxon>Magnoliopsida</taxon>
        <taxon>eudicotyledons</taxon>
        <taxon>Gunneridae</taxon>
        <taxon>Pentapetalae</taxon>
        <taxon>asterids</taxon>
        <taxon>lamiids</taxon>
        <taxon>Solanales</taxon>
        <taxon>Solanaceae</taxon>
        <taxon>Solanoideae</taxon>
        <taxon>Solaneae</taxon>
        <taxon>Solanum</taxon>
    </lineage>
</organism>
<dbReference type="AlphaFoldDB" id="A0A9J6AZB1"/>
<keyword evidence="2" id="KW-1185">Reference proteome</keyword>
<comment type="caution">
    <text evidence="1">The sequence shown here is derived from an EMBL/GenBank/DDBJ whole genome shotgun (WGS) entry which is preliminary data.</text>
</comment>
<dbReference type="Proteomes" id="UP000824120">
    <property type="component" value="Chromosome 1"/>
</dbReference>
<accession>A0A9J6AZB1</accession>
<reference evidence="1 2" key="1">
    <citation type="submission" date="2020-09" db="EMBL/GenBank/DDBJ databases">
        <title>De no assembly of potato wild relative species, Solanum commersonii.</title>
        <authorList>
            <person name="Cho K."/>
        </authorList>
    </citation>
    <scope>NUCLEOTIDE SEQUENCE [LARGE SCALE GENOMIC DNA]</scope>
    <source>
        <strain evidence="1">LZ3.2</strain>
        <tissue evidence="1">Leaf</tissue>
    </source>
</reference>
<protein>
    <submittedName>
        <fullName evidence="1">Uncharacterized protein</fullName>
    </submittedName>
</protein>